<dbReference type="Proteomes" id="UP000324800">
    <property type="component" value="Unassembled WGS sequence"/>
</dbReference>
<dbReference type="AlphaFoldDB" id="A0A5J4TDN5"/>
<gene>
    <name evidence="2" type="ORF">EZS28_048722</name>
</gene>
<feature type="region of interest" description="Disordered" evidence="1">
    <location>
        <begin position="1"/>
        <end position="40"/>
    </location>
</feature>
<feature type="compositionally biased region" description="Basic and acidic residues" evidence="1">
    <location>
        <begin position="19"/>
        <end position="40"/>
    </location>
</feature>
<evidence type="ECO:0000256" key="1">
    <source>
        <dbReference type="SAM" id="MobiDB-lite"/>
    </source>
</evidence>
<feature type="non-terminal residue" evidence="2">
    <location>
        <position position="1"/>
    </location>
</feature>
<organism evidence="2 3">
    <name type="scientific">Streblomastix strix</name>
    <dbReference type="NCBI Taxonomy" id="222440"/>
    <lineage>
        <taxon>Eukaryota</taxon>
        <taxon>Metamonada</taxon>
        <taxon>Preaxostyla</taxon>
        <taxon>Oxymonadida</taxon>
        <taxon>Streblomastigidae</taxon>
        <taxon>Streblomastix</taxon>
    </lineage>
</organism>
<comment type="caution">
    <text evidence="2">The sequence shown here is derived from an EMBL/GenBank/DDBJ whole genome shotgun (WGS) entry which is preliminary data.</text>
</comment>
<evidence type="ECO:0000313" key="3">
    <source>
        <dbReference type="Proteomes" id="UP000324800"/>
    </source>
</evidence>
<reference evidence="2 3" key="1">
    <citation type="submission" date="2019-03" db="EMBL/GenBank/DDBJ databases">
        <title>Single cell metagenomics reveals metabolic interactions within the superorganism composed of flagellate Streblomastix strix and complex community of Bacteroidetes bacteria on its surface.</title>
        <authorList>
            <person name="Treitli S.C."/>
            <person name="Kolisko M."/>
            <person name="Husnik F."/>
            <person name="Keeling P."/>
            <person name="Hampl V."/>
        </authorList>
    </citation>
    <scope>NUCLEOTIDE SEQUENCE [LARGE SCALE GENOMIC DNA]</scope>
    <source>
        <strain evidence="2">ST1C</strain>
    </source>
</reference>
<evidence type="ECO:0000313" key="2">
    <source>
        <dbReference type="EMBL" id="KAA6355751.1"/>
    </source>
</evidence>
<name>A0A5J4TDN5_9EUKA</name>
<proteinExistence type="predicted"/>
<feature type="compositionally biased region" description="Polar residues" evidence="1">
    <location>
        <begin position="1"/>
        <end position="18"/>
    </location>
</feature>
<protein>
    <submittedName>
        <fullName evidence="2">Uncharacterized protein</fullName>
    </submittedName>
</protein>
<sequence>SPSLPQTPNGSTNAQQLLSDRDGKDIKDKGKAGDKGKKTEDVLKQLQDENSDLKNKVAFIEKRSRERMMRLHNTDIITIQEESRWREQEKLNMQMKLNKKKILIKKKILLFKGRRKPQKKL</sequence>
<accession>A0A5J4TDN5</accession>
<dbReference type="EMBL" id="SNRW01034115">
    <property type="protein sequence ID" value="KAA6355751.1"/>
    <property type="molecule type" value="Genomic_DNA"/>
</dbReference>